<keyword evidence="1" id="KW-0472">Membrane</keyword>
<sequence>MAVNPSVILVVMSLFISAAAIASLIKWPPSGIASRLVYYYSVIHCLFTAVFIPLVRLLYPDTPPMSAGVAVCSILLLTGVYGVMFAIVDTTWPDWKWGIVGGMAETIYLLAITFFGAGDDVEAFLDGVKRWKDVFIGIVSPTLKSLSWVT</sequence>
<proteinExistence type="predicted"/>
<feature type="transmembrane region" description="Helical" evidence="1">
    <location>
        <begin position="37"/>
        <end position="59"/>
    </location>
</feature>
<evidence type="ECO:0000313" key="2">
    <source>
        <dbReference type="EMBL" id="KAK7469008.1"/>
    </source>
</evidence>
<name>A0ABR1K1R7_9AGAR</name>
<keyword evidence="3" id="KW-1185">Reference proteome</keyword>
<evidence type="ECO:0000256" key="1">
    <source>
        <dbReference type="SAM" id="Phobius"/>
    </source>
</evidence>
<dbReference type="EMBL" id="JBANRG010000003">
    <property type="protein sequence ID" value="KAK7469008.1"/>
    <property type="molecule type" value="Genomic_DNA"/>
</dbReference>
<comment type="caution">
    <text evidence="2">The sequence shown here is derived from an EMBL/GenBank/DDBJ whole genome shotgun (WGS) entry which is preliminary data.</text>
</comment>
<dbReference type="Proteomes" id="UP001498398">
    <property type="component" value="Unassembled WGS sequence"/>
</dbReference>
<accession>A0ABR1K1R7</accession>
<keyword evidence="1" id="KW-1133">Transmembrane helix</keyword>
<organism evidence="2 3">
    <name type="scientific">Marasmiellus scandens</name>
    <dbReference type="NCBI Taxonomy" id="2682957"/>
    <lineage>
        <taxon>Eukaryota</taxon>
        <taxon>Fungi</taxon>
        <taxon>Dikarya</taxon>
        <taxon>Basidiomycota</taxon>
        <taxon>Agaricomycotina</taxon>
        <taxon>Agaricomycetes</taxon>
        <taxon>Agaricomycetidae</taxon>
        <taxon>Agaricales</taxon>
        <taxon>Marasmiineae</taxon>
        <taxon>Omphalotaceae</taxon>
        <taxon>Marasmiellus</taxon>
    </lineage>
</organism>
<evidence type="ECO:0000313" key="3">
    <source>
        <dbReference type="Proteomes" id="UP001498398"/>
    </source>
</evidence>
<feature type="transmembrane region" description="Helical" evidence="1">
    <location>
        <begin position="6"/>
        <end position="25"/>
    </location>
</feature>
<feature type="transmembrane region" description="Helical" evidence="1">
    <location>
        <begin position="95"/>
        <end position="117"/>
    </location>
</feature>
<gene>
    <name evidence="2" type="ORF">VKT23_003504</name>
</gene>
<keyword evidence="1" id="KW-0812">Transmembrane</keyword>
<protein>
    <recommendedName>
        <fullName evidence="4">NADH dehydrogenase subunit 6</fullName>
    </recommendedName>
</protein>
<reference evidence="2 3" key="1">
    <citation type="submission" date="2024-01" db="EMBL/GenBank/DDBJ databases">
        <title>A draft genome for the cacao thread blight pathogen Marasmiellus scandens.</title>
        <authorList>
            <person name="Baruah I.K."/>
            <person name="Leung J."/>
            <person name="Bukari Y."/>
            <person name="Amoako-Attah I."/>
            <person name="Meinhardt L.W."/>
            <person name="Bailey B.A."/>
            <person name="Cohen S.P."/>
        </authorList>
    </citation>
    <scope>NUCLEOTIDE SEQUENCE [LARGE SCALE GENOMIC DNA]</scope>
    <source>
        <strain evidence="2 3">GH-19</strain>
    </source>
</reference>
<feature type="transmembrane region" description="Helical" evidence="1">
    <location>
        <begin position="65"/>
        <end position="88"/>
    </location>
</feature>
<evidence type="ECO:0008006" key="4">
    <source>
        <dbReference type="Google" id="ProtNLM"/>
    </source>
</evidence>